<dbReference type="HAMAP" id="MF_00949">
    <property type="entry name" value="Spt4_arch"/>
    <property type="match status" value="1"/>
</dbReference>
<reference evidence="3" key="1">
    <citation type="journal article" date="2015" name="Proc. Natl. Acad. Sci. U.S.A.">
        <title>Networks of energetic and metabolic interactions define dynamics in microbial communities.</title>
        <authorList>
            <person name="Embree M."/>
            <person name="Liu J.K."/>
            <person name="Al-Bassam M.M."/>
            <person name="Zengler K."/>
        </authorList>
    </citation>
    <scope>NUCLEOTIDE SEQUENCE</scope>
</reference>
<evidence type="ECO:0000259" key="2">
    <source>
        <dbReference type="SMART" id="SM01389"/>
    </source>
</evidence>
<dbReference type="InterPro" id="IPR007178">
    <property type="entry name" value="Spt4_arch"/>
</dbReference>
<proteinExistence type="inferred from homology"/>
<dbReference type="PANTHER" id="PTHR40704">
    <property type="entry name" value="TRANSCRIPTION ELONGATION FACTOR SPT4"/>
    <property type="match status" value="1"/>
</dbReference>
<dbReference type="Gene3D" id="2.20.28.90">
    <property type="match status" value="1"/>
</dbReference>
<dbReference type="InterPro" id="IPR029040">
    <property type="entry name" value="RPABC4/Spt4"/>
</dbReference>
<organism evidence="3">
    <name type="scientific">hydrocarbon metagenome</name>
    <dbReference type="NCBI Taxonomy" id="938273"/>
    <lineage>
        <taxon>unclassified sequences</taxon>
        <taxon>metagenomes</taxon>
        <taxon>ecological metagenomes</taxon>
    </lineage>
</organism>
<sequence length="61" mass="6867">MTEQACRECRRIVEGQVCPICNSASLSKDWSGYVVIIDPKESIIAEKLEIKLPGKYALKVR</sequence>
<dbReference type="NCBIfam" id="NF041664">
    <property type="entry name" value="RNAP_arch_Epp"/>
    <property type="match status" value="1"/>
</dbReference>
<dbReference type="AlphaFoldDB" id="A0A0W8FE89"/>
<dbReference type="InterPro" id="IPR038589">
    <property type="entry name" value="Spt4_dom_sf"/>
</dbReference>
<dbReference type="PANTHER" id="PTHR40704:SF1">
    <property type="entry name" value="TRANSCRIPTION ELONGATION FACTOR SPT4"/>
    <property type="match status" value="1"/>
</dbReference>
<dbReference type="SMART" id="SM01389">
    <property type="entry name" value="Spt4"/>
    <property type="match status" value="1"/>
</dbReference>
<protein>
    <submittedName>
        <fullName evidence="3">Dna-directed rna polymerase subunit e</fullName>
    </submittedName>
</protein>
<dbReference type="SUPFAM" id="SSF63393">
    <property type="entry name" value="RNA polymerase subunits"/>
    <property type="match status" value="1"/>
</dbReference>
<keyword evidence="3" id="KW-0240">DNA-directed RNA polymerase</keyword>
<gene>
    <name evidence="3" type="ORF">ASZ90_011586</name>
</gene>
<dbReference type="EMBL" id="LNQE01001369">
    <property type="protein sequence ID" value="KUG18659.1"/>
    <property type="molecule type" value="Genomic_DNA"/>
</dbReference>
<dbReference type="Pfam" id="PF06093">
    <property type="entry name" value="Spt4"/>
    <property type="match status" value="1"/>
</dbReference>
<accession>A0A0W8FE89</accession>
<keyword evidence="1" id="KW-0804">Transcription</keyword>
<comment type="caution">
    <text evidence="3">The sequence shown here is derived from an EMBL/GenBank/DDBJ whole genome shotgun (WGS) entry which is preliminary data.</text>
</comment>
<dbReference type="InterPro" id="IPR022800">
    <property type="entry name" value="Spt4/RpoE2_Znf"/>
</dbReference>
<evidence type="ECO:0000256" key="1">
    <source>
        <dbReference type="ARBA" id="ARBA00023163"/>
    </source>
</evidence>
<dbReference type="GO" id="GO:0006355">
    <property type="term" value="P:regulation of DNA-templated transcription"/>
    <property type="evidence" value="ECO:0007669"/>
    <property type="project" value="InterPro"/>
</dbReference>
<dbReference type="GO" id="GO:0000428">
    <property type="term" value="C:DNA-directed RNA polymerase complex"/>
    <property type="evidence" value="ECO:0007669"/>
    <property type="project" value="UniProtKB-KW"/>
</dbReference>
<feature type="domain" description="Spt4/RpoE2 zinc finger" evidence="2">
    <location>
        <begin position="3"/>
        <end position="61"/>
    </location>
</feature>
<evidence type="ECO:0000313" key="3">
    <source>
        <dbReference type="EMBL" id="KUG18659.1"/>
    </source>
</evidence>
<name>A0A0W8FE89_9ZZZZ</name>